<name>A0A173MDA7_9BACT</name>
<comment type="similarity">
    <text evidence="1 5">Belongs to the glycosyl hydrolase 43 family.</text>
</comment>
<accession>A0A173MDA7</accession>
<dbReference type="KEGG" id="fln:FLA_1552"/>
<evidence type="ECO:0000256" key="1">
    <source>
        <dbReference type="ARBA" id="ARBA00009865"/>
    </source>
</evidence>
<dbReference type="SUPFAM" id="SSF75005">
    <property type="entry name" value="Arabinanase/levansucrase/invertase"/>
    <property type="match status" value="1"/>
</dbReference>
<dbReference type="InterPro" id="IPR006710">
    <property type="entry name" value="Glyco_hydro_43"/>
</dbReference>
<keyword evidence="3 5" id="KW-0326">Glycosidase</keyword>
<dbReference type="GO" id="GO:0005975">
    <property type="term" value="P:carbohydrate metabolic process"/>
    <property type="evidence" value="ECO:0007669"/>
    <property type="project" value="InterPro"/>
</dbReference>
<evidence type="ECO:0000256" key="3">
    <source>
        <dbReference type="ARBA" id="ARBA00023295"/>
    </source>
</evidence>
<feature type="signal peptide" evidence="6">
    <location>
        <begin position="1"/>
        <end position="21"/>
    </location>
</feature>
<dbReference type="CDD" id="cd18821">
    <property type="entry name" value="GH43_Pc3Gal43A-like"/>
    <property type="match status" value="1"/>
</dbReference>
<keyword evidence="2 5" id="KW-0378">Hydrolase</keyword>
<evidence type="ECO:0000256" key="2">
    <source>
        <dbReference type="ARBA" id="ARBA00022801"/>
    </source>
</evidence>
<keyword evidence="6" id="KW-0732">Signal</keyword>
<evidence type="ECO:0000313" key="7">
    <source>
        <dbReference type="EMBL" id="SIT20462.1"/>
    </source>
</evidence>
<evidence type="ECO:0000256" key="5">
    <source>
        <dbReference type="RuleBase" id="RU361187"/>
    </source>
</evidence>
<dbReference type="Proteomes" id="UP000186917">
    <property type="component" value="Unassembled WGS sequence"/>
</dbReference>
<organism evidence="7 8">
    <name type="scientific">Filimonas lacunae</name>
    <dbReference type="NCBI Taxonomy" id="477680"/>
    <lineage>
        <taxon>Bacteria</taxon>
        <taxon>Pseudomonadati</taxon>
        <taxon>Bacteroidota</taxon>
        <taxon>Chitinophagia</taxon>
        <taxon>Chitinophagales</taxon>
        <taxon>Chitinophagaceae</taxon>
        <taxon>Filimonas</taxon>
    </lineage>
</organism>
<dbReference type="AlphaFoldDB" id="A0A173MDA7"/>
<dbReference type="Gene3D" id="2.60.120.260">
    <property type="entry name" value="Galactose-binding domain-like"/>
    <property type="match status" value="1"/>
</dbReference>
<protein>
    <submittedName>
        <fullName evidence="7">Glycosyl hydrolases family 43</fullName>
    </submittedName>
</protein>
<evidence type="ECO:0000256" key="4">
    <source>
        <dbReference type="PIRSR" id="PIRSR606710-2"/>
    </source>
</evidence>
<sequence length="465" mass="51947">MAKRIAPLTLVLLLFMQPAFAQAPGKYNAIYSGTPWLDDKGNAVSAHGANIIKEKNRYYLFGERHSDTSNAFVGFNCYSSPDLINWTFESIALPQQPSGKLGPNRVGERAKVMKCPATGEFIMYMHVDTIGYKDQFVGYATAKRITGPYLFKGPLLFNGKPIKKWDMGTFQDKDGTGYVLLHGGDIYKLSNDFTSVTEQVNKAMERGFESPAIFRKDSLYYFLGSHLTGWERNDNYYFTSRSLSGPWTQRGTFAPAGTLTWNSQTTFVLPIESEQDTLYMFMGDRWSYPKQASAATYVWQPFTVQGDSLFLPQYLPAWKPGASNSAVTALPITGETIQAADQKIAYTGEWKQDTLAVRSAAIKGNTFTTTFTGTRILLYSLARPDGGYAGITLRNSKDKQILHATVDMYSQYPTSTLSFASPSLPRGTYTLQVTVLGENWYWTDKRNGRTGSKGYNISVEKIIVE</sequence>
<dbReference type="GO" id="GO:0004553">
    <property type="term" value="F:hydrolase activity, hydrolyzing O-glycosyl compounds"/>
    <property type="evidence" value="ECO:0007669"/>
    <property type="project" value="InterPro"/>
</dbReference>
<dbReference type="RefSeq" id="WP_231940405.1">
    <property type="nucleotide sequence ID" value="NZ_AP017422.1"/>
</dbReference>
<gene>
    <name evidence="7" type="ORF">SAMN05421788_1058</name>
</gene>
<dbReference type="PANTHER" id="PTHR22925:SF3">
    <property type="entry name" value="GLYCOSYL HYDROLASE FAMILY PROTEIN 43"/>
    <property type="match status" value="1"/>
</dbReference>
<dbReference type="Pfam" id="PF04616">
    <property type="entry name" value="Glyco_hydro_43"/>
    <property type="match status" value="1"/>
</dbReference>
<reference evidence="8" key="1">
    <citation type="submission" date="2017-01" db="EMBL/GenBank/DDBJ databases">
        <authorList>
            <person name="Varghese N."/>
            <person name="Submissions S."/>
        </authorList>
    </citation>
    <scope>NUCLEOTIDE SEQUENCE [LARGE SCALE GENOMIC DNA]</scope>
    <source>
        <strain evidence="8">DSM 21054</strain>
    </source>
</reference>
<dbReference type="PANTHER" id="PTHR22925">
    <property type="entry name" value="GLYCOSYL HYDROLASE 43 FAMILY MEMBER"/>
    <property type="match status" value="1"/>
</dbReference>
<proteinExistence type="inferred from homology"/>
<dbReference type="EMBL" id="FTOR01000005">
    <property type="protein sequence ID" value="SIT20462.1"/>
    <property type="molecule type" value="Genomic_DNA"/>
</dbReference>
<keyword evidence="8" id="KW-1185">Reference proteome</keyword>
<feature type="site" description="Important for catalytic activity, responsible for pKa modulation of the active site Glu and correct orientation of both the proton donor and substrate" evidence="4">
    <location>
        <position position="166"/>
    </location>
</feature>
<dbReference type="STRING" id="477680.SAMN05421788_1058"/>
<evidence type="ECO:0000313" key="8">
    <source>
        <dbReference type="Proteomes" id="UP000186917"/>
    </source>
</evidence>
<dbReference type="InterPro" id="IPR023296">
    <property type="entry name" value="Glyco_hydro_beta-prop_sf"/>
</dbReference>
<feature type="chain" id="PRO_5030022799" evidence="6">
    <location>
        <begin position="22"/>
        <end position="465"/>
    </location>
</feature>
<dbReference type="Gene3D" id="2.115.10.20">
    <property type="entry name" value="Glycosyl hydrolase domain, family 43"/>
    <property type="match status" value="1"/>
</dbReference>
<evidence type="ECO:0000256" key="6">
    <source>
        <dbReference type="SAM" id="SignalP"/>
    </source>
</evidence>